<feature type="transmembrane region" description="Helical" evidence="1">
    <location>
        <begin position="303"/>
        <end position="325"/>
    </location>
</feature>
<dbReference type="AlphaFoldDB" id="A0AAD7ZX21"/>
<reference evidence="2" key="2">
    <citation type="submission" date="2023-05" db="EMBL/GenBank/DDBJ databases">
        <authorList>
            <person name="Fouks B."/>
        </authorList>
    </citation>
    <scope>NUCLEOTIDE SEQUENCE</scope>
    <source>
        <strain evidence="2">Stay&amp;Tobe</strain>
        <tissue evidence="2">Testes</tissue>
    </source>
</reference>
<dbReference type="CDD" id="cd00063">
    <property type="entry name" value="FN3"/>
    <property type="match status" value="1"/>
</dbReference>
<feature type="non-terminal residue" evidence="2">
    <location>
        <position position="430"/>
    </location>
</feature>
<keyword evidence="1" id="KW-0812">Transmembrane</keyword>
<organism evidence="2 3">
    <name type="scientific">Diploptera punctata</name>
    <name type="common">Pacific beetle cockroach</name>
    <dbReference type="NCBI Taxonomy" id="6984"/>
    <lineage>
        <taxon>Eukaryota</taxon>
        <taxon>Metazoa</taxon>
        <taxon>Ecdysozoa</taxon>
        <taxon>Arthropoda</taxon>
        <taxon>Hexapoda</taxon>
        <taxon>Insecta</taxon>
        <taxon>Pterygota</taxon>
        <taxon>Neoptera</taxon>
        <taxon>Polyneoptera</taxon>
        <taxon>Dictyoptera</taxon>
        <taxon>Blattodea</taxon>
        <taxon>Blaberoidea</taxon>
        <taxon>Blaberidae</taxon>
        <taxon>Diplopterinae</taxon>
        <taxon>Diploptera</taxon>
    </lineage>
</organism>
<evidence type="ECO:0000313" key="2">
    <source>
        <dbReference type="EMBL" id="KAJ9588369.1"/>
    </source>
</evidence>
<evidence type="ECO:0008006" key="4">
    <source>
        <dbReference type="Google" id="ProtNLM"/>
    </source>
</evidence>
<protein>
    <recommendedName>
        <fullName evidence="4">ZP domain-containing protein</fullName>
    </recommendedName>
</protein>
<proteinExistence type="predicted"/>
<accession>A0AAD7ZX21</accession>
<evidence type="ECO:0000256" key="1">
    <source>
        <dbReference type="SAM" id="Phobius"/>
    </source>
</evidence>
<keyword evidence="1" id="KW-1133">Transmembrane helix</keyword>
<dbReference type="Proteomes" id="UP001233999">
    <property type="component" value="Unassembled WGS sequence"/>
</dbReference>
<gene>
    <name evidence="2" type="ORF">L9F63_018295</name>
</gene>
<keyword evidence="3" id="KW-1185">Reference proteome</keyword>
<reference evidence="2" key="1">
    <citation type="journal article" date="2023" name="IScience">
        <title>Live-bearing cockroach genome reveals convergent evolutionary mechanisms linked to viviparity in insects and beyond.</title>
        <authorList>
            <person name="Fouks B."/>
            <person name="Harrison M.C."/>
            <person name="Mikhailova A.A."/>
            <person name="Marchal E."/>
            <person name="English S."/>
            <person name="Carruthers M."/>
            <person name="Jennings E.C."/>
            <person name="Chiamaka E.L."/>
            <person name="Frigard R.A."/>
            <person name="Pippel M."/>
            <person name="Attardo G.M."/>
            <person name="Benoit J.B."/>
            <person name="Bornberg-Bauer E."/>
            <person name="Tobe S.S."/>
        </authorList>
    </citation>
    <scope>NUCLEOTIDE SEQUENCE</scope>
    <source>
        <strain evidence="2">Stay&amp;Tobe</strain>
    </source>
</reference>
<dbReference type="InterPro" id="IPR003961">
    <property type="entry name" value="FN3_dom"/>
</dbReference>
<comment type="caution">
    <text evidence="2">The sequence shown here is derived from an EMBL/GenBank/DDBJ whole genome shotgun (WGS) entry which is preliminary data.</text>
</comment>
<name>A0AAD7ZX21_DIPPU</name>
<keyword evidence="1" id="KW-0472">Membrane</keyword>
<dbReference type="EMBL" id="JASPKZ010005686">
    <property type="protein sequence ID" value="KAJ9588369.1"/>
    <property type="molecule type" value="Genomic_DNA"/>
</dbReference>
<sequence length="430" mass="48457">NQYVTSNWLFANKVMIFVLSEEILHLTAEPDFRDVTLRWEYERHAPKLYGFHIQYCELQAWGPHRCRTKMIDDSLGREVVSGSSRFRMYSVIISGLRMSTNYSFEVLPMESSNKEEMRSASKLIQRNIIVSTKGFSARATQCLPHASEVEVATGPHFGGRIAVEAADGERCAVDGDPDSPRDMYILRIDHKACGTHVNETTVATFVLVQENLPILTHSTRRFLVLCTFQPETLTVRAGINLPSNRNRLDPGTNNRIEPVQSDAIAYEQENAESVNDVQVSHFQRHQQIIKTGQNSRNQSVLQMALMIILIIGGVLGSAFTVWWFFPGIKRHFSGESAASDSSSVSAYENFENSLRDSNLSESDFDHRNGNCDIESILTNEKHESDTDSPDCKVPVDDFTGVFTIRIPTHRLLEEEDPPCIVIETNSHSEA</sequence>
<evidence type="ECO:0000313" key="3">
    <source>
        <dbReference type="Proteomes" id="UP001233999"/>
    </source>
</evidence>